<proteinExistence type="predicted"/>
<protein>
    <submittedName>
        <fullName evidence="2">Uncharacterized protein</fullName>
    </submittedName>
</protein>
<gene>
    <name evidence="2" type="ORF">BC777_2495</name>
</gene>
<name>A0A2M8W5D2_9RHOB</name>
<dbReference type="Proteomes" id="UP000228531">
    <property type="component" value="Unassembled WGS sequence"/>
</dbReference>
<organism evidence="2 3">
    <name type="scientific">Yoonia maricola</name>
    <dbReference type="NCBI Taxonomy" id="420999"/>
    <lineage>
        <taxon>Bacteria</taxon>
        <taxon>Pseudomonadati</taxon>
        <taxon>Pseudomonadota</taxon>
        <taxon>Alphaproteobacteria</taxon>
        <taxon>Rhodobacterales</taxon>
        <taxon>Paracoccaceae</taxon>
        <taxon>Yoonia</taxon>
    </lineage>
</organism>
<dbReference type="OrthoDB" id="7834905at2"/>
<feature type="transmembrane region" description="Helical" evidence="1">
    <location>
        <begin position="125"/>
        <end position="147"/>
    </location>
</feature>
<dbReference type="EMBL" id="PGTY01000002">
    <property type="protein sequence ID" value="PJI86137.1"/>
    <property type="molecule type" value="Genomic_DNA"/>
</dbReference>
<keyword evidence="1" id="KW-0472">Membrane</keyword>
<feature type="transmembrane region" description="Helical" evidence="1">
    <location>
        <begin position="14"/>
        <end position="35"/>
    </location>
</feature>
<keyword evidence="1" id="KW-1133">Transmembrane helix</keyword>
<accession>A0A2M8W5D2</accession>
<keyword evidence="3" id="KW-1185">Reference proteome</keyword>
<evidence type="ECO:0000256" key="1">
    <source>
        <dbReference type="SAM" id="Phobius"/>
    </source>
</evidence>
<reference evidence="2 3" key="1">
    <citation type="submission" date="2017-11" db="EMBL/GenBank/DDBJ databases">
        <title>Genomic Encyclopedia of Archaeal and Bacterial Type Strains, Phase II (KMG-II): From Individual Species to Whole Genera.</title>
        <authorList>
            <person name="Goeker M."/>
        </authorList>
    </citation>
    <scope>NUCLEOTIDE SEQUENCE [LARGE SCALE GENOMIC DNA]</scope>
    <source>
        <strain evidence="2 3">DSM 29128</strain>
    </source>
</reference>
<evidence type="ECO:0000313" key="2">
    <source>
        <dbReference type="EMBL" id="PJI86137.1"/>
    </source>
</evidence>
<dbReference type="RefSeq" id="WP_100368457.1">
    <property type="nucleotide sequence ID" value="NZ_PGTY01000002.1"/>
</dbReference>
<keyword evidence="1" id="KW-0812">Transmembrane</keyword>
<comment type="caution">
    <text evidence="2">The sequence shown here is derived from an EMBL/GenBank/DDBJ whole genome shotgun (WGS) entry which is preliminary data.</text>
</comment>
<dbReference type="AlphaFoldDB" id="A0A2M8W5D2"/>
<feature type="transmembrane region" description="Helical" evidence="1">
    <location>
        <begin position="93"/>
        <end position="113"/>
    </location>
</feature>
<sequence length="221" mass="25176">MNAQAIEAFSFSQIYSSLAWTFGPMVLAAVVLLILRLRNGPPYRKNPPSAGVQKTLIARLDGGMPLDLSLIAGAGRNGQAPQTFQDTYLRPTIGVRLIMFGFPVLLYFILQSLEAVQGTHPDGTNWNYVFSAVLLVLMVHNIIYFSIYELRYDDTRIVHRTWYYQRLEMPLSQLLSIRDDGMYFYILHSDNGRKAYIPKHLIGIEDFVRVVRAAIARNDPY</sequence>
<evidence type="ECO:0000313" key="3">
    <source>
        <dbReference type="Proteomes" id="UP000228531"/>
    </source>
</evidence>